<keyword evidence="2 4" id="KW-0064">Aspartyl protease</keyword>
<dbReference type="InterPro" id="IPR021109">
    <property type="entry name" value="Peptidase_aspartic_dom_sf"/>
</dbReference>
<keyword evidence="8" id="KW-1185">Reference proteome</keyword>
<comment type="caution">
    <text evidence="7">The sequence shown here is derived from an EMBL/GenBank/DDBJ whole genome shotgun (WGS) entry which is preliminary data.</text>
</comment>
<dbReference type="PROSITE" id="PS00141">
    <property type="entry name" value="ASP_PROTEASE"/>
    <property type="match status" value="1"/>
</dbReference>
<sequence length="490" mass="52391">MALAAFLFALSVSAAAIKLKEPPLASPVPHFEHAYTVSRLPSRGSIQAMSELRTVDSVIRLTRGNGSSLSSLYVQAMRLQDTGRKEGYSRLTTGSLPLVNIEQGTVFLAPVTVGGQDFDVVIDTGSSDPWLVSTGFDCVDPYTHDDEPEDYCYFGPLYNPSQSTTFTPIPNRNLNLSYADGEFINGLMGYESFTMGGITIPQQQFSAVNFAGWYGDGISSGLVGFAYRTLTSAYAGTDPKADKAGHQISYDPSFVNMYTSNTTAPVFSMAMSRNENEGGVMALGGIPDIPHSPCWISVPIIPVGVNASSGEVVYEFYTIVIDGYAYSSDQSAQFNPYASANSRKRSLVGNGTQAIVDSGTSLMYVANDVAVGVTFAFTPPGTCDPSSRTDPTCYVPCHSIPPVFGVTIKKKVFFVNAQDMILQNGVDDNGIPVCISAVQADLKGLTILGDSWMKNVLAVFDIGAEMMRFSAREFYGLGSYGATASPGGYS</sequence>
<protein>
    <recommendedName>
        <fullName evidence="6">Peptidase A1 domain-containing protein</fullName>
    </recommendedName>
</protein>
<feature type="signal peptide" evidence="5">
    <location>
        <begin position="1"/>
        <end position="16"/>
    </location>
</feature>
<keyword evidence="5" id="KW-0732">Signal</keyword>
<keyword evidence="4" id="KW-0645">Protease</keyword>
<dbReference type="PANTHER" id="PTHR47966">
    <property type="entry name" value="BETA-SITE APP-CLEAVING ENZYME, ISOFORM A-RELATED"/>
    <property type="match status" value="1"/>
</dbReference>
<feature type="domain" description="Peptidase A1" evidence="6">
    <location>
        <begin position="107"/>
        <end position="470"/>
    </location>
</feature>
<keyword evidence="4" id="KW-0378">Hydrolase</keyword>
<comment type="similarity">
    <text evidence="1 4">Belongs to the peptidase A1 family.</text>
</comment>
<dbReference type="EMBL" id="NAJO01000046">
    <property type="protein sequence ID" value="OQN98396.1"/>
    <property type="molecule type" value="Genomic_DNA"/>
</dbReference>
<name>A0A1V8SGY3_9PEZI</name>
<dbReference type="InterPro" id="IPR034164">
    <property type="entry name" value="Pepsin-like_dom"/>
</dbReference>
<dbReference type="InterPro" id="IPR033121">
    <property type="entry name" value="PEPTIDASE_A1"/>
</dbReference>
<dbReference type="InterPro" id="IPR001969">
    <property type="entry name" value="Aspartic_peptidase_AS"/>
</dbReference>
<reference evidence="8" key="1">
    <citation type="submission" date="2017-03" db="EMBL/GenBank/DDBJ databases">
        <title>Genomes of endolithic fungi from Antarctica.</title>
        <authorList>
            <person name="Coleine C."/>
            <person name="Masonjones S."/>
            <person name="Stajich J.E."/>
        </authorList>
    </citation>
    <scope>NUCLEOTIDE SEQUENCE [LARGE SCALE GENOMIC DNA]</scope>
    <source>
        <strain evidence="8">CCFEE 5527</strain>
    </source>
</reference>
<dbReference type="SUPFAM" id="SSF50630">
    <property type="entry name" value="Acid proteases"/>
    <property type="match status" value="1"/>
</dbReference>
<dbReference type="Pfam" id="PF00026">
    <property type="entry name" value="Asp"/>
    <property type="match status" value="1"/>
</dbReference>
<feature type="active site" evidence="3">
    <location>
        <position position="123"/>
    </location>
</feature>
<dbReference type="PROSITE" id="PS51767">
    <property type="entry name" value="PEPTIDASE_A1"/>
    <property type="match status" value="1"/>
</dbReference>
<organism evidence="7 8">
    <name type="scientific">Cryoendolithus antarcticus</name>
    <dbReference type="NCBI Taxonomy" id="1507870"/>
    <lineage>
        <taxon>Eukaryota</taxon>
        <taxon>Fungi</taxon>
        <taxon>Dikarya</taxon>
        <taxon>Ascomycota</taxon>
        <taxon>Pezizomycotina</taxon>
        <taxon>Dothideomycetes</taxon>
        <taxon>Dothideomycetidae</taxon>
        <taxon>Cladosporiales</taxon>
        <taxon>Cladosporiaceae</taxon>
        <taxon>Cryoendolithus</taxon>
    </lineage>
</organism>
<dbReference type="GO" id="GO:0006508">
    <property type="term" value="P:proteolysis"/>
    <property type="evidence" value="ECO:0007669"/>
    <property type="project" value="UniProtKB-KW"/>
</dbReference>
<feature type="active site" evidence="3">
    <location>
        <position position="357"/>
    </location>
</feature>
<dbReference type="CDD" id="cd05471">
    <property type="entry name" value="pepsin_like"/>
    <property type="match status" value="1"/>
</dbReference>
<dbReference type="PANTHER" id="PTHR47966:SF47">
    <property type="entry name" value="ENDOPEPTIDASE, PUTATIVE (AFU_ORTHOLOGUE AFUA_3G01220)-RELATED"/>
    <property type="match status" value="1"/>
</dbReference>
<dbReference type="InParanoid" id="A0A1V8SGY3"/>
<dbReference type="OrthoDB" id="15189at2759"/>
<feature type="chain" id="PRO_5010717960" description="Peptidase A1 domain-containing protein" evidence="5">
    <location>
        <begin position="17"/>
        <end position="490"/>
    </location>
</feature>
<dbReference type="GO" id="GO:0004190">
    <property type="term" value="F:aspartic-type endopeptidase activity"/>
    <property type="evidence" value="ECO:0007669"/>
    <property type="project" value="UniProtKB-KW"/>
</dbReference>
<evidence type="ECO:0000256" key="1">
    <source>
        <dbReference type="ARBA" id="ARBA00007447"/>
    </source>
</evidence>
<dbReference type="PRINTS" id="PR00792">
    <property type="entry name" value="PEPSIN"/>
</dbReference>
<dbReference type="AlphaFoldDB" id="A0A1V8SGY3"/>
<accession>A0A1V8SGY3</accession>
<dbReference type="STRING" id="1507870.A0A1V8SGY3"/>
<evidence type="ECO:0000313" key="7">
    <source>
        <dbReference type="EMBL" id="OQN98396.1"/>
    </source>
</evidence>
<dbReference type="InterPro" id="IPR001461">
    <property type="entry name" value="Aspartic_peptidase_A1"/>
</dbReference>
<proteinExistence type="inferred from homology"/>
<evidence type="ECO:0000256" key="4">
    <source>
        <dbReference type="RuleBase" id="RU000454"/>
    </source>
</evidence>
<evidence type="ECO:0000256" key="3">
    <source>
        <dbReference type="PIRSR" id="PIRSR601461-1"/>
    </source>
</evidence>
<evidence type="ECO:0000256" key="2">
    <source>
        <dbReference type="ARBA" id="ARBA00022750"/>
    </source>
</evidence>
<dbReference type="Gene3D" id="2.40.70.10">
    <property type="entry name" value="Acid Proteases"/>
    <property type="match status" value="2"/>
</dbReference>
<evidence type="ECO:0000313" key="8">
    <source>
        <dbReference type="Proteomes" id="UP000192596"/>
    </source>
</evidence>
<gene>
    <name evidence="7" type="ORF">B0A48_15664</name>
</gene>
<evidence type="ECO:0000259" key="6">
    <source>
        <dbReference type="PROSITE" id="PS51767"/>
    </source>
</evidence>
<dbReference type="Proteomes" id="UP000192596">
    <property type="component" value="Unassembled WGS sequence"/>
</dbReference>
<evidence type="ECO:0000256" key="5">
    <source>
        <dbReference type="SAM" id="SignalP"/>
    </source>
</evidence>
<dbReference type="GO" id="GO:0000324">
    <property type="term" value="C:fungal-type vacuole"/>
    <property type="evidence" value="ECO:0007669"/>
    <property type="project" value="TreeGrafter"/>
</dbReference>